<name>A0A2P8ABF7_9PEZI</name>
<feature type="compositionally biased region" description="Basic and acidic residues" evidence="3">
    <location>
        <begin position="21"/>
        <end position="36"/>
    </location>
</feature>
<comment type="caution">
    <text evidence="6">The sequence shown here is derived from an EMBL/GenBank/DDBJ whole genome shotgun (WGS) entry which is preliminary data.</text>
</comment>
<protein>
    <recommendedName>
        <fullName evidence="5">Major facilitator superfamily (MFS) profile domain-containing protein</fullName>
    </recommendedName>
</protein>
<feature type="transmembrane region" description="Helical" evidence="4">
    <location>
        <begin position="122"/>
        <end position="140"/>
    </location>
</feature>
<keyword evidence="7" id="KW-1185">Reference proteome</keyword>
<feature type="transmembrane region" description="Helical" evidence="4">
    <location>
        <begin position="90"/>
        <end position="110"/>
    </location>
</feature>
<accession>A0A2P8ABF7</accession>
<dbReference type="Pfam" id="PF07690">
    <property type="entry name" value="MFS_1"/>
    <property type="match status" value="1"/>
</dbReference>
<evidence type="ECO:0000256" key="3">
    <source>
        <dbReference type="SAM" id="MobiDB-lite"/>
    </source>
</evidence>
<dbReference type="PANTHER" id="PTHR11360:SF287">
    <property type="entry name" value="MFS MONOCARBOXYLATE TRANSPORTER"/>
    <property type="match status" value="1"/>
</dbReference>
<keyword evidence="4" id="KW-1133">Transmembrane helix</keyword>
<proteinExistence type="inferred from homology"/>
<organism evidence="6 7">
    <name type="scientific">Elsinoe australis</name>
    <dbReference type="NCBI Taxonomy" id="40998"/>
    <lineage>
        <taxon>Eukaryota</taxon>
        <taxon>Fungi</taxon>
        <taxon>Dikarya</taxon>
        <taxon>Ascomycota</taxon>
        <taxon>Pezizomycotina</taxon>
        <taxon>Dothideomycetes</taxon>
        <taxon>Dothideomycetidae</taxon>
        <taxon>Myriangiales</taxon>
        <taxon>Elsinoaceae</taxon>
        <taxon>Elsinoe</taxon>
    </lineage>
</organism>
<comment type="subcellular location">
    <subcellularLocation>
        <location evidence="1">Membrane</location>
        <topology evidence="1">Multi-pass membrane protein</topology>
    </subcellularLocation>
</comment>
<keyword evidence="4" id="KW-0472">Membrane</keyword>
<dbReference type="GO" id="GO:0022857">
    <property type="term" value="F:transmembrane transporter activity"/>
    <property type="evidence" value="ECO:0007669"/>
    <property type="project" value="InterPro"/>
</dbReference>
<dbReference type="InterPro" id="IPR020846">
    <property type="entry name" value="MFS_dom"/>
</dbReference>
<evidence type="ECO:0000256" key="1">
    <source>
        <dbReference type="ARBA" id="ARBA00004141"/>
    </source>
</evidence>
<dbReference type="PROSITE" id="PS50850">
    <property type="entry name" value="MFS"/>
    <property type="match status" value="1"/>
</dbReference>
<dbReference type="SUPFAM" id="SSF103473">
    <property type="entry name" value="MFS general substrate transporter"/>
    <property type="match status" value="1"/>
</dbReference>
<dbReference type="Proteomes" id="UP000243723">
    <property type="component" value="Unassembled WGS sequence"/>
</dbReference>
<comment type="similarity">
    <text evidence="2">Belongs to the major facilitator superfamily. Monocarboxylate porter (TC 2.A.1.13) family.</text>
</comment>
<feature type="transmembrane region" description="Helical" evidence="4">
    <location>
        <begin position="152"/>
        <end position="169"/>
    </location>
</feature>
<dbReference type="Gene3D" id="1.20.1250.20">
    <property type="entry name" value="MFS general substrate transporter like domains"/>
    <property type="match status" value="2"/>
</dbReference>
<feature type="transmembrane region" description="Helical" evidence="4">
    <location>
        <begin position="421"/>
        <end position="441"/>
    </location>
</feature>
<feature type="transmembrane region" description="Helical" evidence="4">
    <location>
        <begin position="181"/>
        <end position="199"/>
    </location>
</feature>
<keyword evidence="4" id="KW-0812">Transmembrane</keyword>
<dbReference type="EMBL" id="NHZQ01000037">
    <property type="protein sequence ID" value="PSK57807.1"/>
    <property type="molecule type" value="Genomic_DNA"/>
</dbReference>
<dbReference type="InterPro" id="IPR036259">
    <property type="entry name" value="MFS_trans_sf"/>
</dbReference>
<dbReference type="GO" id="GO:0016020">
    <property type="term" value="C:membrane"/>
    <property type="evidence" value="ECO:0007669"/>
    <property type="project" value="UniProtKB-SubCell"/>
</dbReference>
<feature type="transmembrane region" description="Helical" evidence="4">
    <location>
        <begin position="49"/>
        <end position="70"/>
    </location>
</feature>
<evidence type="ECO:0000256" key="4">
    <source>
        <dbReference type="SAM" id="Phobius"/>
    </source>
</evidence>
<dbReference type="OrthoDB" id="2213137at2759"/>
<feature type="transmembrane region" description="Helical" evidence="4">
    <location>
        <begin position="211"/>
        <end position="230"/>
    </location>
</feature>
<feature type="region of interest" description="Disordered" evidence="3">
    <location>
        <begin position="1"/>
        <end position="42"/>
    </location>
</feature>
<dbReference type="PANTHER" id="PTHR11360">
    <property type="entry name" value="MONOCARBOXYLATE TRANSPORTER"/>
    <property type="match status" value="1"/>
</dbReference>
<dbReference type="AlphaFoldDB" id="A0A2P8ABF7"/>
<dbReference type="InterPro" id="IPR011701">
    <property type="entry name" value="MFS"/>
</dbReference>
<dbReference type="InterPro" id="IPR050327">
    <property type="entry name" value="Proton-linked_MCT"/>
</dbReference>
<feature type="transmembrane region" description="Helical" evidence="4">
    <location>
        <begin position="292"/>
        <end position="312"/>
    </location>
</feature>
<evidence type="ECO:0000256" key="2">
    <source>
        <dbReference type="ARBA" id="ARBA00006727"/>
    </source>
</evidence>
<evidence type="ECO:0000259" key="5">
    <source>
        <dbReference type="PROSITE" id="PS50850"/>
    </source>
</evidence>
<feature type="domain" description="Major facilitator superfamily (MFS) profile" evidence="5">
    <location>
        <begin position="255"/>
        <end position="448"/>
    </location>
</feature>
<feature type="transmembrane region" description="Helical" evidence="4">
    <location>
        <begin position="250"/>
        <end position="272"/>
    </location>
</feature>
<gene>
    <name evidence="6" type="ORF">B9Z65_9009</name>
</gene>
<evidence type="ECO:0000313" key="6">
    <source>
        <dbReference type="EMBL" id="PSK57807.1"/>
    </source>
</evidence>
<evidence type="ECO:0000313" key="7">
    <source>
        <dbReference type="Proteomes" id="UP000243723"/>
    </source>
</evidence>
<sequence>MAAQPERGTAEIGPADQEEVELSRLRTNEPDTETDHQSSLPRADGGKDAWLVLLSCFVLEAVVWGFPFAYGVFNDYYNNNPLFKDNESSLAAVGTTSTGIMYFSAPLVYATARRYPFIRKPMNVVGCSIMILALIAASYAKSASHLLATQGIMYGIGGSLAYFTAFIYLDEWFIARKGLAYGMLWTGTGTGGFALPFVMEWALRDYGFRTTLRIWAIVTLIVLAPAIWFLKGRLPIQHSSTGPQRVEIGFLRGPAFWIFILANTIQSLGYFLPTVYMPAFARAVGMPSISGTVAVSLTNGSTVLGLLAFGYLSDHTHVTTTMNICAAGTVLSVFLFWGFAVYAPLLYIFAILYGVFAGGYSACWAGVSGPLKSKWPLTETGMIVSLLSVSRGLGSVISGPLSGVLVQADSWAGADFAWGSGYGSVIAFSGLTAAATTLGWCGKKARLL</sequence>
<reference evidence="6 7" key="1">
    <citation type="submission" date="2017-05" db="EMBL/GenBank/DDBJ databases">
        <title>Draft genome sequence of Elsinoe australis.</title>
        <authorList>
            <person name="Cheng Q."/>
        </authorList>
    </citation>
    <scope>NUCLEOTIDE SEQUENCE [LARGE SCALE GENOMIC DNA]</scope>
    <source>
        <strain evidence="6 7">NL1</strain>
    </source>
</reference>